<gene>
    <name evidence="9" type="ORF">K8V47_07455</name>
</gene>
<evidence type="ECO:0000256" key="6">
    <source>
        <dbReference type="ARBA" id="ARBA00038076"/>
    </source>
</evidence>
<evidence type="ECO:0000259" key="8">
    <source>
        <dbReference type="Pfam" id="PF12704"/>
    </source>
</evidence>
<feature type="domain" description="MacB-like periplasmic core" evidence="8">
    <location>
        <begin position="25"/>
        <end position="250"/>
    </location>
</feature>
<evidence type="ECO:0000259" key="7">
    <source>
        <dbReference type="Pfam" id="PF02687"/>
    </source>
</evidence>
<dbReference type="Pfam" id="PF12704">
    <property type="entry name" value="MacB_PCD"/>
    <property type="match status" value="1"/>
</dbReference>
<evidence type="ECO:0000313" key="10">
    <source>
        <dbReference type="Proteomes" id="UP000711407"/>
    </source>
</evidence>
<dbReference type="AlphaFoldDB" id="A0A4Q0UAK1"/>
<evidence type="ECO:0000313" key="9">
    <source>
        <dbReference type="EMBL" id="HJE39574.1"/>
    </source>
</evidence>
<dbReference type="PANTHER" id="PTHR30572:SF4">
    <property type="entry name" value="ABC TRANSPORTER PERMEASE YTRF"/>
    <property type="match status" value="1"/>
</dbReference>
<sequence>MRSPLFDIENWREIGATLARNKTRTFMTAFGIFWGTAMLAMLWGGSKGAKDLMMRNFDGLATNMGAINTWRTTISYNGYNKGMSWDLNTRDVENLRKFIPQLEEVSAMSAARIAPVSYESKSTTAQVKGLEPNFVKVMEPVINEGRFISEIDMRNKAKVCILGKKVAQELFGSDSPLGKYVNVGGIYYLAVGVVSQTSEASIGGAQLDESVVIPVNVLQIAYNTGQDVDAILFTVKKGYTPTKLMPRIRRVITSNHPNVSPDDEDALWLMDVTEVFEMGESLFTGLSLLALFVGAGTLLAGVIGVGNIMWIIVKERTHEIGIRRALGAKPKDIIMQILSESMVLTTIAGTAGIVFASIALAITTKLTETPGYKAAGFELPFTTAVVILLLFLVLGSAAGIIPALKAMNIKPIEAINDK</sequence>
<reference evidence="9" key="1">
    <citation type="journal article" date="2021" name="PeerJ">
        <title>Extensive microbial diversity within the chicken gut microbiome revealed by metagenomics and culture.</title>
        <authorList>
            <person name="Gilroy R."/>
            <person name="Ravi A."/>
            <person name="Getino M."/>
            <person name="Pursley I."/>
            <person name="Horton D.L."/>
            <person name="Alikhan N.F."/>
            <person name="Baker D."/>
            <person name="Gharbi K."/>
            <person name="Hall N."/>
            <person name="Watson M."/>
            <person name="Adriaenssens E.M."/>
            <person name="Foster-Nyarko E."/>
            <person name="Jarju S."/>
            <person name="Secka A."/>
            <person name="Antonio M."/>
            <person name="Oren A."/>
            <person name="Chaudhuri R.R."/>
            <person name="La Ragione R."/>
            <person name="Hildebrand F."/>
            <person name="Pallen M.J."/>
        </authorList>
    </citation>
    <scope>NUCLEOTIDE SEQUENCE</scope>
    <source>
        <strain evidence="9">4100</strain>
    </source>
</reference>
<accession>A0A4Q0UAK1</accession>
<evidence type="ECO:0000256" key="5">
    <source>
        <dbReference type="ARBA" id="ARBA00023136"/>
    </source>
</evidence>
<dbReference type="InterPro" id="IPR050250">
    <property type="entry name" value="Macrolide_Exporter_MacB"/>
</dbReference>
<dbReference type="GO" id="GO:0005886">
    <property type="term" value="C:plasma membrane"/>
    <property type="evidence" value="ECO:0007669"/>
    <property type="project" value="UniProtKB-SubCell"/>
</dbReference>
<dbReference type="Proteomes" id="UP000711407">
    <property type="component" value="Unassembled WGS sequence"/>
</dbReference>
<comment type="subcellular location">
    <subcellularLocation>
        <location evidence="1">Cell membrane</location>
        <topology evidence="1">Multi-pass membrane protein</topology>
    </subcellularLocation>
</comment>
<proteinExistence type="inferred from homology"/>
<keyword evidence="2" id="KW-1003">Cell membrane</keyword>
<comment type="caution">
    <text evidence="9">The sequence shown here is derived from an EMBL/GenBank/DDBJ whole genome shotgun (WGS) entry which is preliminary data.</text>
</comment>
<comment type="similarity">
    <text evidence="6">Belongs to the ABC-4 integral membrane protein family.</text>
</comment>
<evidence type="ECO:0000256" key="3">
    <source>
        <dbReference type="ARBA" id="ARBA00022692"/>
    </source>
</evidence>
<evidence type="ECO:0000256" key="4">
    <source>
        <dbReference type="ARBA" id="ARBA00022989"/>
    </source>
</evidence>
<dbReference type="PANTHER" id="PTHR30572">
    <property type="entry name" value="MEMBRANE COMPONENT OF TRANSPORTER-RELATED"/>
    <property type="match status" value="1"/>
</dbReference>
<reference evidence="9" key="2">
    <citation type="submission" date="2021-09" db="EMBL/GenBank/DDBJ databases">
        <authorList>
            <person name="Gilroy R."/>
        </authorList>
    </citation>
    <scope>NUCLEOTIDE SEQUENCE</scope>
    <source>
        <strain evidence="9">4100</strain>
    </source>
</reference>
<dbReference type="GO" id="GO:0022857">
    <property type="term" value="F:transmembrane transporter activity"/>
    <property type="evidence" value="ECO:0007669"/>
    <property type="project" value="TreeGrafter"/>
</dbReference>
<keyword evidence="5" id="KW-0472">Membrane</keyword>
<keyword evidence="4" id="KW-1133">Transmembrane helix</keyword>
<feature type="domain" description="ABC3 transporter permease C-terminal" evidence="7">
    <location>
        <begin position="292"/>
        <end position="411"/>
    </location>
</feature>
<name>A0A4Q0UAK1_9BACT</name>
<evidence type="ECO:0000256" key="1">
    <source>
        <dbReference type="ARBA" id="ARBA00004651"/>
    </source>
</evidence>
<keyword evidence="3" id="KW-0812">Transmembrane</keyword>
<protein>
    <submittedName>
        <fullName evidence="9">ABC transporter permease</fullName>
    </submittedName>
</protein>
<dbReference type="InterPro" id="IPR025857">
    <property type="entry name" value="MacB_PCD"/>
</dbReference>
<dbReference type="EMBL" id="DYXT01000038">
    <property type="protein sequence ID" value="HJE39574.1"/>
    <property type="molecule type" value="Genomic_DNA"/>
</dbReference>
<dbReference type="Pfam" id="PF02687">
    <property type="entry name" value="FtsX"/>
    <property type="match status" value="1"/>
</dbReference>
<dbReference type="InterPro" id="IPR003838">
    <property type="entry name" value="ABC3_permease_C"/>
</dbReference>
<organism evidence="9 10">
    <name type="scientific">Candidatus Amulumruptor caecigallinarius</name>
    <dbReference type="NCBI Taxonomy" id="2109911"/>
    <lineage>
        <taxon>Bacteria</taxon>
        <taxon>Pseudomonadati</taxon>
        <taxon>Bacteroidota</taxon>
        <taxon>Bacteroidia</taxon>
        <taxon>Bacteroidales</taxon>
        <taxon>Muribaculaceae</taxon>
        <taxon>Candidatus Amulumruptor</taxon>
    </lineage>
</organism>
<evidence type="ECO:0000256" key="2">
    <source>
        <dbReference type="ARBA" id="ARBA00022475"/>
    </source>
</evidence>